<evidence type="ECO:0000259" key="3">
    <source>
        <dbReference type="PROSITE" id="PS51212"/>
    </source>
</evidence>
<dbReference type="AlphaFoldDB" id="A0AAN6URW6"/>
<dbReference type="EMBL" id="MU853402">
    <property type="protein sequence ID" value="KAK4137824.1"/>
    <property type="molecule type" value="Genomic_DNA"/>
</dbReference>
<feature type="region of interest" description="Disordered" evidence="1">
    <location>
        <begin position="364"/>
        <end position="452"/>
    </location>
</feature>
<dbReference type="PANTHER" id="PTHR43662:SF11">
    <property type="entry name" value="WSC DOMAIN-CONTAINING PROTEIN"/>
    <property type="match status" value="1"/>
</dbReference>
<gene>
    <name evidence="4" type="ORF">BT67DRAFT_122894</name>
</gene>
<feature type="chain" id="PRO_5042835705" evidence="2">
    <location>
        <begin position="17"/>
        <end position="606"/>
    </location>
</feature>
<evidence type="ECO:0000256" key="2">
    <source>
        <dbReference type="SAM" id="SignalP"/>
    </source>
</evidence>
<proteinExistence type="predicted"/>
<feature type="signal peptide" evidence="2">
    <location>
        <begin position="1"/>
        <end position="16"/>
    </location>
</feature>
<name>A0AAN6URW6_9PEZI</name>
<dbReference type="PANTHER" id="PTHR43662">
    <property type="match status" value="1"/>
</dbReference>
<dbReference type="InterPro" id="IPR002889">
    <property type="entry name" value="WSC_carb-bd"/>
</dbReference>
<keyword evidence="2" id="KW-0732">Signal</keyword>
<dbReference type="InterPro" id="IPR018535">
    <property type="entry name" value="DUF1996"/>
</dbReference>
<comment type="caution">
    <text evidence="4">The sequence shown here is derived from an EMBL/GenBank/DDBJ whole genome shotgun (WGS) entry which is preliminary data.</text>
</comment>
<reference evidence="4" key="2">
    <citation type="submission" date="2023-05" db="EMBL/GenBank/DDBJ databases">
        <authorList>
            <consortium name="Lawrence Berkeley National Laboratory"/>
            <person name="Steindorff A."/>
            <person name="Hensen N."/>
            <person name="Bonometti L."/>
            <person name="Westerberg I."/>
            <person name="Brannstrom I.O."/>
            <person name="Guillou S."/>
            <person name="Cros-Aarteil S."/>
            <person name="Calhoun S."/>
            <person name="Haridas S."/>
            <person name="Kuo A."/>
            <person name="Mondo S."/>
            <person name="Pangilinan J."/>
            <person name="Riley R."/>
            <person name="Labutti K."/>
            <person name="Andreopoulos B."/>
            <person name="Lipzen A."/>
            <person name="Chen C."/>
            <person name="Yanf M."/>
            <person name="Daum C."/>
            <person name="Ng V."/>
            <person name="Clum A."/>
            <person name="Ohm R."/>
            <person name="Martin F."/>
            <person name="Silar P."/>
            <person name="Natvig D."/>
            <person name="Lalanne C."/>
            <person name="Gautier V."/>
            <person name="Ament-Velasquez S.L."/>
            <person name="Kruys A."/>
            <person name="Hutchinson M.I."/>
            <person name="Powell A.J."/>
            <person name="Barry K."/>
            <person name="Miller A.N."/>
            <person name="Grigoriev I.V."/>
            <person name="Debuchy R."/>
            <person name="Gladieux P."/>
            <person name="Thoren M.H."/>
            <person name="Johannesson H."/>
        </authorList>
    </citation>
    <scope>NUCLEOTIDE SEQUENCE</scope>
    <source>
        <strain evidence="4">CBS 123565</strain>
    </source>
</reference>
<dbReference type="Proteomes" id="UP001304895">
    <property type="component" value="Unassembled WGS sequence"/>
</dbReference>
<dbReference type="SMART" id="SM00321">
    <property type="entry name" value="WSC"/>
    <property type="match status" value="1"/>
</dbReference>
<evidence type="ECO:0000313" key="5">
    <source>
        <dbReference type="Proteomes" id="UP001304895"/>
    </source>
</evidence>
<feature type="domain" description="WSC" evidence="3">
    <location>
        <begin position="486"/>
        <end position="578"/>
    </location>
</feature>
<dbReference type="PROSITE" id="PS51212">
    <property type="entry name" value="WSC"/>
    <property type="match status" value="1"/>
</dbReference>
<reference evidence="4" key="1">
    <citation type="journal article" date="2023" name="Mol. Phylogenet. Evol.">
        <title>Genome-scale phylogeny and comparative genomics of the fungal order Sordariales.</title>
        <authorList>
            <person name="Hensen N."/>
            <person name="Bonometti L."/>
            <person name="Westerberg I."/>
            <person name="Brannstrom I.O."/>
            <person name="Guillou S."/>
            <person name="Cros-Aarteil S."/>
            <person name="Calhoun S."/>
            <person name="Haridas S."/>
            <person name="Kuo A."/>
            <person name="Mondo S."/>
            <person name="Pangilinan J."/>
            <person name="Riley R."/>
            <person name="LaButti K."/>
            <person name="Andreopoulos B."/>
            <person name="Lipzen A."/>
            <person name="Chen C."/>
            <person name="Yan M."/>
            <person name="Daum C."/>
            <person name="Ng V."/>
            <person name="Clum A."/>
            <person name="Steindorff A."/>
            <person name="Ohm R.A."/>
            <person name="Martin F."/>
            <person name="Silar P."/>
            <person name="Natvig D.O."/>
            <person name="Lalanne C."/>
            <person name="Gautier V."/>
            <person name="Ament-Velasquez S.L."/>
            <person name="Kruys A."/>
            <person name="Hutchinson M.I."/>
            <person name="Powell A.J."/>
            <person name="Barry K."/>
            <person name="Miller A.N."/>
            <person name="Grigoriev I.V."/>
            <person name="Debuchy R."/>
            <person name="Gladieux P."/>
            <person name="Hiltunen Thoren M."/>
            <person name="Johannesson H."/>
        </authorList>
    </citation>
    <scope>NUCLEOTIDE SEQUENCE</scope>
    <source>
        <strain evidence="4">CBS 123565</strain>
    </source>
</reference>
<keyword evidence="5" id="KW-1185">Reference proteome</keyword>
<dbReference type="Pfam" id="PF01822">
    <property type="entry name" value="WSC"/>
    <property type="match status" value="1"/>
</dbReference>
<protein>
    <submittedName>
        <fullName evidence="4">WSC-domain-containing protein</fullName>
    </submittedName>
</protein>
<organism evidence="4 5">
    <name type="scientific">Trichocladium antarcticum</name>
    <dbReference type="NCBI Taxonomy" id="1450529"/>
    <lineage>
        <taxon>Eukaryota</taxon>
        <taxon>Fungi</taxon>
        <taxon>Dikarya</taxon>
        <taxon>Ascomycota</taxon>
        <taxon>Pezizomycotina</taxon>
        <taxon>Sordariomycetes</taxon>
        <taxon>Sordariomycetidae</taxon>
        <taxon>Sordariales</taxon>
        <taxon>Chaetomiaceae</taxon>
        <taxon>Trichocladium</taxon>
    </lineage>
</organism>
<dbReference type="Pfam" id="PF09362">
    <property type="entry name" value="DUF1996"/>
    <property type="match status" value="1"/>
</dbReference>
<feature type="compositionally biased region" description="Low complexity" evidence="1">
    <location>
        <begin position="371"/>
        <end position="408"/>
    </location>
</feature>
<evidence type="ECO:0000313" key="4">
    <source>
        <dbReference type="EMBL" id="KAK4137824.1"/>
    </source>
</evidence>
<accession>A0AAN6URW6</accession>
<evidence type="ECO:0000256" key="1">
    <source>
        <dbReference type="SAM" id="MobiDB-lite"/>
    </source>
</evidence>
<sequence length="606" mass="64202">MLLTTVLVALVGVVAAAQDKRTFAVLRHYGTGPLTTCRADPIISPGQPSAHVHTVMGASNFGFNSTGESLLQSSCTTAKVKGDLSAYWFPTLYFQDPETKLLEQVKMFYMNVYYFFDATNDDTKAFPLGLQIVSGNAMLRTAPSTSGAAQLDPSRGKMQPAQITCPRANYSPASWPADSDGSEAGIQSPNDKGSGIGFPFQDCDGYASPMRVDVHFPSCYDPSAGLTDFRNNMAFPTAVAGGKLDCPKGWIHVPHMFFETYWDTHALAPRFQQLNGKATPFVFSNGDTTGFSAHGDFISGWDRDELQNIIDNCDAGHAGMHSCPGLKLGVNDDSGSCTVKCPIDEKIDGKLEKLPGNNPLVGWARGSGNVSPPASAAAPAASSPAAPTPSPSKEAPAVKSEPAPSSSAVPPPPSPTTLVHVAVPSSSPPPVVEAATSKTDPAPQPTPEAEKPTTVYDTVTMWQTKTVYAKKPTATAQSSGSADISGFKYVGCYKDKISRVLSGEVLPKLGLVSNTVCVDYCASKGFSVAGTEYGGECYCGNQLSALEKLDDAKCAMACKGDAGQTCGGDWALTLYAKGGSLPGAYKRHMQHHLHHARIPSRRHFRR</sequence>